<geneLocation type="mitochondrion" evidence="2"/>
<evidence type="ECO:0000256" key="1">
    <source>
        <dbReference type="SAM" id="Phobius"/>
    </source>
</evidence>
<keyword evidence="1" id="KW-0472">Membrane</keyword>
<keyword evidence="1" id="KW-1133">Transmembrane helix</keyword>
<dbReference type="EMBL" id="KY364883">
    <property type="protein sequence ID" value="ARA91008.1"/>
    <property type="molecule type" value="Genomic_DNA"/>
</dbReference>
<keyword evidence="2" id="KW-0496">Mitochondrion</keyword>
<reference evidence="2" key="1">
    <citation type="submission" date="2016-12" db="EMBL/GenBank/DDBJ databases">
        <title>Partial mitochondrial genome of Hishimonoides recurvatis (Hemiptera: Cicadellidae).</title>
        <authorList>
            <person name="Du Y."/>
            <person name="Dai W."/>
        </authorList>
    </citation>
    <scope>NUCLEOTIDE SEQUENCE</scope>
</reference>
<protein>
    <submittedName>
        <fullName evidence="2">ATP synthase F0 subunit 8</fullName>
    </submittedName>
</protein>
<evidence type="ECO:0000313" key="2">
    <source>
        <dbReference type="EMBL" id="ARA91008.1"/>
    </source>
</evidence>
<dbReference type="AlphaFoldDB" id="A0A499PFZ2"/>
<organism evidence="2">
    <name type="scientific">Hishimonoides recurvatis</name>
    <dbReference type="NCBI Taxonomy" id="1970786"/>
    <lineage>
        <taxon>Eukaryota</taxon>
        <taxon>Metazoa</taxon>
        <taxon>Ecdysozoa</taxon>
        <taxon>Arthropoda</taxon>
        <taxon>Hexapoda</taxon>
        <taxon>Insecta</taxon>
        <taxon>Pterygota</taxon>
        <taxon>Neoptera</taxon>
        <taxon>Paraneoptera</taxon>
        <taxon>Hemiptera</taxon>
        <taxon>Auchenorrhyncha</taxon>
        <taxon>Membracoidea</taxon>
        <taxon>Cicadellidae</taxon>
        <taxon>Deltocephalinae</taxon>
        <taxon>Hishimonoides</taxon>
    </lineage>
</organism>
<proteinExistence type="predicted"/>
<sequence>MPQMAPMWWTMIMLTSLTILLVLMTINYFLFYKKMIKKSTIKAIKMNWTW</sequence>
<feature type="transmembrane region" description="Helical" evidence="1">
    <location>
        <begin position="6"/>
        <end position="32"/>
    </location>
</feature>
<name>A0A499PFZ2_9HEMI</name>
<keyword evidence="1" id="KW-0812">Transmembrane</keyword>
<accession>A0A499PFZ2</accession>
<gene>
    <name evidence="2" type="primary">ATP8</name>
</gene>